<dbReference type="GO" id="GO:0046872">
    <property type="term" value="F:metal ion binding"/>
    <property type="evidence" value="ECO:0007669"/>
    <property type="project" value="UniProtKB-KW"/>
</dbReference>
<dbReference type="OrthoDB" id="9784009at2"/>
<dbReference type="GO" id="GO:0070813">
    <property type="term" value="P:hydrogen sulfide metabolic process"/>
    <property type="evidence" value="ECO:0007669"/>
    <property type="project" value="TreeGrafter"/>
</dbReference>
<dbReference type="SUPFAM" id="SSF56281">
    <property type="entry name" value="Metallo-hydrolase/oxidoreductase"/>
    <property type="match status" value="1"/>
</dbReference>
<dbReference type="Proteomes" id="UP000325641">
    <property type="component" value="Plasmid pBbPL7HG1"/>
</dbReference>
<evidence type="ECO:0000259" key="2">
    <source>
        <dbReference type="SMART" id="SM00849"/>
    </source>
</evidence>
<gene>
    <name evidence="3" type="ORF">F8237_34505</name>
</gene>
<reference evidence="4" key="1">
    <citation type="submission" date="2019-10" db="EMBL/GenBank/DDBJ databases">
        <title>Complete Genome Sequence of Bradyrhizobium betae type strain PL7HG1T.</title>
        <authorList>
            <person name="Bromfield E.S.P."/>
            <person name="Cloutier S."/>
        </authorList>
    </citation>
    <scope>NUCLEOTIDE SEQUENCE [LARGE SCALE GENOMIC DNA]</scope>
    <source>
        <strain evidence="4">PL7HG1</strain>
        <plasmid evidence="4">pbbpl7hg1</plasmid>
    </source>
</reference>
<dbReference type="PANTHER" id="PTHR43084">
    <property type="entry name" value="PERSULFIDE DIOXYGENASE ETHE1"/>
    <property type="match status" value="1"/>
</dbReference>
<sequence length="246" mass="26560">MILRQFLHQDPVGISYLFGCGGRAAGAVVDPVGAIEPYLRVAEAAGVRIQFVIDTHIHADHLSAGRQLAEAAGAEYVLSSRANVSFPFKAVRDDDVLPLGNVEVRVLHTPGHTPEHICLLVSDRTRADEPWFVLTGHTLMVGDLGRTELAVTAEQGARDLFQSIRRLKTLPDYVDVLPGAYAGSVCGRRLSGKPWSSIGFEKRHNEAFRIEDDSEFVRFMLAEIPPAPPEAAALRAANSASTAAAA</sequence>
<dbReference type="GO" id="GO:0016787">
    <property type="term" value="F:hydrolase activity"/>
    <property type="evidence" value="ECO:0007669"/>
    <property type="project" value="UniProtKB-KW"/>
</dbReference>
<accession>A0A5P6PGJ0</accession>
<dbReference type="Gene3D" id="3.60.15.10">
    <property type="entry name" value="Ribonuclease Z/Hydroxyacylglutathione hydrolase-like"/>
    <property type="match status" value="1"/>
</dbReference>
<dbReference type="InterPro" id="IPR036866">
    <property type="entry name" value="RibonucZ/Hydroxyglut_hydro"/>
</dbReference>
<geneLocation type="plasmid" evidence="4">
    <name>pbbpl7hg1</name>
</geneLocation>
<evidence type="ECO:0000313" key="4">
    <source>
        <dbReference type="Proteomes" id="UP000325641"/>
    </source>
</evidence>
<evidence type="ECO:0000256" key="1">
    <source>
        <dbReference type="ARBA" id="ARBA00022723"/>
    </source>
</evidence>
<dbReference type="Pfam" id="PF00753">
    <property type="entry name" value="Lactamase_B"/>
    <property type="match status" value="1"/>
</dbReference>
<proteinExistence type="predicted"/>
<keyword evidence="1" id="KW-0479">Metal-binding</keyword>
<organism evidence="3 4">
    <name type="scientific">Bradyrhizobium betae</name>
    <dbReference type="NCBI Taxonomy" id="244734"/>
    <lineage>
        <taxon>Bacteria</taxon>
        <taxon>Pseudomonadati</taxon>
        <taxon>Pseudomonadota</taxon>
        <taxon>Alphaproteobacteria</taxon>
        <taxon>Hyphomicrobiales</taxon>
        <taxon>Nitrobacteraceae</taxon>
        <taxon>Bradyrhizobium</taxon>
    </lineage>
</organism>
<dbReference type="GO" id="GO:0006749">
    <property type="term" value="P:glutathione metabolic process"/>
    <property type="evidence" value="ECO:0007669"/>
    <property type="project" value="InterPro"/>
</dbReference>
<dbReference type="KEGG" id="bbet:F8237_34505"/>
<dbReference type="SMART" id="SM00849">
    <property type="entry name" value="Lactamase_B"/>
    <property type="match status" value="1"/>
</dbReference>
<dbReference type="GO" id="GO:0050313">
    <property type="term" value="F:sulfur dioxygenase activity"/>
    <property type="evidence" value="ECO:0007669"/>
    <property type="project" value="InterPro"/>
</dbReference>
<dbReference type="InterPro" id="IPR001279">
    <property type="entry name" value="Metallo-B-lactamas"/>
</dbReference>
<dbReference type="RefSeq" id="WP_151650774.1">
    <property type="nucleotide sequence ID" value="NZ_CP044544.1"/>
</dbReference>
<dbReference type="EMBL" id="CP044544">
    <property type="protein sequence ID" value="QFI77441.1"/>
    <property type="molecule type" value="Genomic_DNA"/>
</dbReference>
<keyword evidence="3" id="KW-0614">Plasmid</keyword>
<feature type="domain" description="Metallo-beta-lactamase" evidence="2">
    <location>
        <begin position="12"/>
        <end position="180"/>
    </location>
</feature>
<dbReference type="AlphaFoldDB" id="A0A5P6PGJ0"/>
<protein>
    <submittedName>
        <fullName evidence="3">MBL fold metallo-hydrolase</fullName>
    </submittedName>
</protein>
<dbReference type="CDD" id="cd07724">
    <property type="entry name" value="POD-like_MBL-fold"/>
    <property type="match status" value="1"/>
</dbReference>
<dbReference type="InterPro" id="IPR051682">
    <property type="entry name" value="Mito_Persulfide_Diox"/>
</dbReference>
<evidence type="ECO:0000313" key="3">
    <source>
        <dbReference type="EMBL" id="QFI77441.1"/>
    </source>
</evidence>
<dbReference type="InterPro" id="IPR044528">
    <property type="entry name" value="POD-like_MBL-fold"/>
</dbReference>
<dbReference type="PANTHER" id="PTHR43084:SF1">
    <property type="entry name" value="PERSULFIDE DIOXYGENASE ETHE1, MITOCHONDRIAL"/>
    <property type="match status" value="1"/>
</dbReference>
<name>A0A5P6PGJ0_9BRAD</name>
<keyword evidence="3" id="KW-0378">Hydrolase</keyword>